<comment type="caution">
    <text evidence="2">The sequence shown here is derived from an EMBL/GenBank/DDBJ whole genome shotgun (WGS) entry which is preliminary data.</text>
</comment>
<keyword evidence="1" id="KW-0472">Membrane</keyword>
<sequence>MSVPDPRREAEGWQALAHSAVAAAVFYPLATYGPGWWRGARLPSMDPPFDLAWLHNAFAWTAQYIGPVLTGAFGGMVLLLLIVAAFTSGFRSESAAVGRVVSAGWSAPMLALFAVVALAVGWFAISQVAAFIAPFLGMYHGEISPAVP</sequence>
<keyword evidence="1" id="KW-0812">Transmembrane</keyword>
<gene>
    <name evidence="2" type="ORF">Dsi01nite_078930</name>
</gene>
<proteinExistence type="predicted"/>
<feature type="transmembrane region" description="Helical" evidence="1">
    <location>
        <begin position="64"/>
        <end position="90"/>
    </location>
</feature>
<evidence type="ECO:0000313" key="2">
    <source>
        <dbReference type="EMBL" id="GIG49852.1"/>
    </source>
</evidence>
<evidence type="ECO:0000256" key="1">
    <source>
        <dbReference type="SAM" id="Phobius"/>
    </source>
</evidence>
<feature type="transmembrane region" description="Helical" evidence="1">
    <location>
        <begin position="12"/>
        <end position="30"/>
    </location>
</feature>
<reference evidence="2" key="1">
    <citation type="submission" date="2021-01" db="EMBL/GenBank/DDBJ databases">
        <title>Whole genome shotgun sequence of Dactylosporangium siamense NBRC 106093.</title>
        <authorList>
            <person name="Komaki H."/>
            <person name="Tamura T."/>
        </authorList>
    </citation>
    <scope>NUCLEOTIDE SEQUENCE</scope>
    <source>
        <strain evidence="2">NBRC 106093</strain>
    </source>
</reference>
<keyword evidence="1" id="KW-1133">Transmembrane helix</keyword>
<dbReference type="RefSeq" id="WP_203851507.1">
    <property type="nucleotide sequence ID" value="NZ_BAAAVW010000008.1"/>
</dbReference>
<evidence type="ECO:0000313" key="3">
    <source>
        <dbReference type="Proteomes" id="UP000660611"/>
    </source>
</evidence>
<dbReference type="Proteomes" id="UP000660611">
    <property type="component" value="Unassembled WGS sequence"/>
</dbReference>
<organism evidence="2 3">
    <name type="scientific">Dactylosporangium siamense</name>
    <dbReference type="NCBI Taxonomy" id="685454"/>
    <lineage>
        <taxon>Bacteria</taxon>
        <taxon>Bacillati</taxon>
        <taxon>Actinomycetota</taxon>
        <taxon>Actinomycetes</taxon>
        <taxon>Micromonosporales</taxon>
        <taxon>Micromonosporaceae</taxon>
        <taxon>Dactylosporangium</taxon>
    </lineage>
</organism>
<keyword evidence="3" id="KW-1185">Reference proteome</keyword>
<dbReference type="EMBL" id="BONQ01000125">
    <property type="protein sequence ID" value="GIG49852.1"/>
    <property type="molecule type" value="Genomic_DNA"/>
</dbReference>
<accession>A0A919PTC5</accession>
<protein>
    <submittedName>
        <fullName evidence="2">Uncharacterized protein</fullName>
    </submittedName>
</protein>
<name>A0A919PTC5_9ACTN</name>
<feature type="transmembrane region" description="Helical" evidence="1">
    <location>
        <begin position="110"/>
        <end position="136"/>
    </location>
</feature>
<dbReference type="AlphaFoldDB" id="A0A919PTC5"/>